<evidence type="ECO:0000259" key="1">
    <source>
        <dbReference type="PROSITE" id="PS50965"/>
    </source>
</evidence>
<accession>A0AAP5UY14</accession>
<dbReference type="Pfam" id="PF08378">
    <property type="entry name" value="NERD"/>
    <property type="match status" value="1"/>
</dbReference>
<dbReference type="RefSeq" id="WP_315697370.1">
    <property type="nucleotide sequence ID" value="NZ_JANSLM010000018.1"/>
</dbReference>
<organism evidence="2 3">
    <name type="scientific">Paraburkholderia fungorum</name>
    <dbReference type="NCBI Taxonomy" id="134537"/>
    <lineage>
        <taxon>Bacteria</taxon>
        <taxon>Pseudomonadati</taxon>
        <taxon>Pseudomonadota</taxon>
        <taxon>Betaproteobacteria</taxon>
        <taxon>Burkholderiales</taxon>
        <taxon>Burkholderiaceae</taxon>
        <taxon>Paraburkholderia</taxon>
    </lineage>
</organism>
<dbReference type="Proteomes" id="UP001246473">
    <property type="component" value="Unassembled WGS sequence"/>
</dbReference>
<proteinExistence type="predicted"/>
<reference evidence="2" key="1">
    <citation type="submission" date="2022-08" db="EMBL/GenBank/DDBJ databases">
        <authorList>
            <person name="Kim S.-J."/>
        </authorList>
    </citation>
    <scope>NUCLEOTIDE SEQUENCE</scope>
    <source>
        <strain evidence="2">KJ</strain>
    </source>
</reference>
<evidence type="ECO:0000313" key="2">
    <source>
        <dbReference type="EMBL" id="MDT8842546.1"/>
    </source>
</evidence>
<comment type="caution">
    <text evidence="2">The sequence shown here is derived from an EMBL/GenBank/DDBJ whole genome shotgun (WGS) entry which is preliminary data.</text>
</comment>
<dbReference type="AlphaFoldDB" id="A0AAP5UY14"/>
<evidence type="ECO:0000313" key="3">
    <source>
        <dbReference type="Proteomes" id="UP001246473"/>
    </source>
</evidence>
<dbReference type="InterPro" id="IPR011528">
    <property type="entry name" value="NERD"/>
</dbReference>
<sequence>MFLEIALTAAAYHFLRRRIKKPGISWRRMKSPINRSDALGAAGEALAHAKLKETLEWLCGSDYYLHEGPLVIEHAPGSEFPTAEIDHLAVTPFGIFIFETKHWSGRIFPSSARGMLTRVAGTGPAEDRRSPLDQNRTKVEFFRARLPSNWPVAGAGIFTSPEAQLDPALNANLLSLADIRQWMRTRRDAFAGMPAVDVARAVGAVALYSDSSSASVEAHKRRVIM</sequence>
<gene>
    <name evidence="2" type="ORF">ParKJ_34490</name>
</gene>
<feature type="domain" description="NERD" evidence="1">
    <location>
        <begin position="39"/>
        <end position="165"/>
    </location>
</feature>
<name>A0AAP5UY14_9BURK</name>
<dbReference type="EMBL" id="JANSLM010000018">
    <property type="protein sequence ID" value="MDT8842546.1"/>
    <property type="molecule type" value="Genomic_DNA"/>
</dbReference>
<protein>
    <submittedName>
        <fullName evidence="2">NERD domain-containing protein</fullName>
    </submittedName>
</protein>
<dbReference type="PROSITE" id="PS50965">
    <property type="entry name" value="NERD"/>
    <property type="match status" value="1"/>
</dbReference>